<sequence>LERAWGFPDKGLLAALQGSMRPAEIPWFMRYARRQWEGTVPMVGKGGVGPRERKDSLSQRWWKWWELMQPEERKDGGKEVLRGKAWEVLAKTHGRNGLLLVIGCLLWWGDAAKAACDAALWEDWMLAVRDFKWVLSQVLDGVEDLYVRLPVHQFTR</sequence>
<feature type="non-terminal residue" evidence="1">
    <location>
        <position position="1"/>
    </location>
</feature>
<evidence type="ECO:0000313" key="1">
    <source>
        <dbReference type="EMBL" id="KAJ7075398.1"/>
    </source>
</evidence>
<evidence type="ECO:0000313" key="2">
    <source>
        <dbReference type="Proteomes" id="UP001222325"/>
    </source>
</evidence>
<dbReference type="AlphaFoldDB" id="A0AAD6TS76"/>
<keyword evidence="2" id="KW-1185">Reference proteome</keyword>
<protein>
    <submittedName>
        <fullName evidence="1">Uncharacterized protein</fullName>
    </submittedName>
</protein>
<reference evidence="1" key="1">
    <citation type="submission" date="2023-03" db="EMBL/GenBank/DDBJ databases">
        <title>Massive genome expansion in bonnet fungi (Mycena s.s.) driven by repeated elements and novel gene families across ecological guilds.</title>
        <authorList>
            <consortium name="Lawrence Berkeley National Laboratory"/>
            <person name="Harder C.B."/>
            <person name="Miyauchi S."/>
            <person name="Viragh M."/>
            <person name="Kuo A."/>
            <person name="Thoen E."/>
            <person name="Andreopoulos B."/>
            <person name="Lu D."/>
            <person name="Skrede I."/>
            <person name="Drula E."/>
            <person name="Henrissat B."/>
            <person name="Morin E."/>
            <person name="Kohler A."/>
            <person name="Barry K."/>
            <person name="LaButti K."/>
            <person name="Morin E."/>
            <person name="Salamov A."/>
            <person name="Lipzen A."/>
            <person name="Mereny Z."/>
            <person name="Hegedus B."/>
            <person name="Baldrian P."/>
            <person name="Stursova M."/>
            <person name="Weitz H."/>
            <person name="Taylor A."/>
            <person name="Grigoriev I.V."/>
            <person name="Nagy L.G."/>
            <person name="Martin F."/>
            <person name="Kauserud H."/>
        </authorList>
    </citation>
    <scope>NUCLEOTIDE SEQUENCE</scope>
    <source>
        <strain evidence="1">CBHHK173m</strain>
    </source>
</reference>
<organism evidence="1 2">
    <name type="scientific">Mycena belliarum</name>
    <dbReference type="NCBI Taxonomy" id="1033014"/>
    <lineage>
        <taxon>Eukaryota</taxon>
        <taxon>Fungi</taxon>
        <taxon>Dikarya</taxon>
        <taxon>Basidiomycota</taxon>
        <taxon>Agaricomycotina</taxon>
        <taxon>Agaricomycetes</taxon>
        <taxon>Agaricomycetidae</taxon>
        <taxon>Agaricales</taxon>
        <taxon>Marasmiineae</taxon>
        <taxon>Mycenaceae</taxon>
        <taxon>Mycena</taxon>
    </lineage>
</organism>
<gene>
    <name evidence="1" type="ORF">B0H15DRAFT_791929</name>
</gene>
<proteinExistence type="predicted"/>
<comment type="caution">
    <text evidence="1">The sequence shown here is derived from an EMBL/GenBank/DDBJ whole genome shotgun (WGS) entry which is preliminary data.</text>
</comment>
<accession>A0AAD6TS76</accession>
<dbReference type="Proteomes" id="UP001222325">
    <property type="component" value="Unassembled WGS sequence"/>
</dbReference>
<name>A0AAD6TS76_9AGAR</name>
<dbReference type="EMBL" id="JARJCN010000097">
    <property type="protein sequence ID" value="KAJ7075398.1"/>
    <property type="molecule type" value="Genomic_DNA"/>
</dbReference>